<protein>
    <submittedName>
        <fullName evidence="1">Uncharacterized protein</fullName>
    </submittedName>
</protein>
<dbReference type="InterPro" id="IPR053842">
    <property type="entry name" value="NikA-like"/>
</dbReference>
<evidence type="ECO:0000313" key="2">
    <source>
        <dbReference type="Proteomes" id="UP000005974"/>
    </source>
</evidence>
<dbReference type="Proteomes" id="UP000005974">
    <property type="component" value="Unassembled WGS sequence"/>
</dbReference>
<organism evidence="1 2">
    <name type="scientific">Phocaeicola dorei CL02T12C06</name>
    <dbReference type="NCBI Taxonomy" id="997876"/>
    <lineage>
        <taxon>Bacteria</taxon>
        <taxon>Pseudomonadati</taxon>
        <taxon>Bacteroidota</taxon>
        <taxon>Bacteroidia</taxon>
        <taxon>Bacteroidales</taxon>
        <taxon>Bacteroidaceae</taxon>
        <taxon>Phocaeicola</taxon>
    </lineage>
</organism>
<name>I9QGK6_9BACT</name>
<dbReference type="RefSeq" id="WP_007487652.1">
    <property type="nucleotide sequence ID" value="NZ_JH724137.1"/>
</dbReference>
<proteinExistence type="predicted"/>
<comment type="caution">
    <text evidence="1">The sequence shown here is derived from an EMBL/GenBank/DDBJ whole genome shotgun (WGS) entry which is preliminary data.</text>
</comment>
<dbReference type="AlphaFoldDB" id="I9QGK6"/>
<dbReference type="Pfam" id="PF21983">
    <property type="entry name" value="NikA-like"/>
    <property type="match status" value="1"/>
</dbReference>
<evidence type="ECO:0000313" key="1">
    <source>
        <dbReference type="EMBL" id="EIY28278.1"/>
    </source>
</evidence>
<gene>
    <name evidence="1" type="ORF">HMPREF1064_04136</name>
</gene>
<keyword evidence="2" id="KW-1185">Reference proteome</keyword>
<dbReference type="HOGENOM" id="CLU_1393895_0_0_10"/>
<dbReference type="OrthoDB" id="1071287at2"/>
<dbReference type="EMBL" id="AGXJ01000079">
    <property type="protein sequence ID" value="EIY28278.1"/>
    <property type="molecule type" value="Genomic_DNA"/>
</dbReference>
<reference evidence="1 2" key="1">
    <citation type="submission" date="2012-02" db="EMBL/GenBank/DDBJ databases">
        <title>The Genome Sequence of Bacteroides dorei CL02T12C06.</title>
        <authorList>
            <consortium name="The Broad Institute Genome Sequencing Platform"/>
            <person name="Earl A."/>
            <person name="Ward D."/>
            <person name="Feldgarden M."/>
            <person name="Gevers D."/>
            <person name="Zitomersky N.L."/>
            <person name="Coyne M.J."/>
            <person name="Comstock L.E."/>
            <person name="Young S.K."/>
            <person name="Zeng Q."/>
            <person name="Gargeya S."/>
            <person name="Fitzgerald M."/>
            <person name="Haas B."/>
            <person name="Abouelleil A."/>
            <person name="Alvarado L."/>
            <person name="Arachchi H.M."/>
            <person name="Berlin A."/>
            <person name="Chapman S.B."/>
            <person name="Gearin G."/>
            <person name="Goldberg J."/>
            <person name="Griggs A."/>
            <person name="Gujja S."/>
            <person name="Hansen M."/>
            <person name="Heiman D."/>
            <person name="Howarth C."/>
            <person name="Larimer J."/>
            <person name="Lui A."/>
            <person name="MacDonald P.J.P."/>
            <person name="McCowen C."/>
            <person name="Montmayeur A."/>
            <person name="Murphy C."/>
            <person name="Neiman D."/>
            <person name="Pearson M."/>
            <person name="Priest M."/>
            <person name="Roberts A."/>
            <person name="Saif S."/>
            <person name="Shea T."/>
            <person name="Sisk P."/>
            <person name="Stolte C."/>
            <person name="Sykes S."/>
            <person name="Wortman J."/>
            <person name="Nusbaum C."/>
            <person name="Birren B."/>
        </authorList>
    </citation>
    <scope>NUCLEOTIDE SEQUENCE [LARGE SCALE GENOMIC DNA]</scope>
    <source>
        <strain evidence="1 2">CL02T12C06</strain>
    </source>
</reference>
<accession>I9QGK6</accession>
<sequence length="201" mass="23256">MAWSVSVELRDMPRYYRLRTVLPRHSRNGLAARCPCRSQARTIPFVDTVLFHFKNFCLWHMKKKQSEQEKPVVRRDKVVVTKVTEQELTQIKSTANQCGMTRSDFIRARALGYKPRLRLSDAELDGLRQLAACRTDMVNFANALHGLSDNEKVKLFRHQPTMLDWYEKVAYVTNRVTDFLQSAQTANSYPAGTTNENAKED</sequence>
<dbReference type="PATRIC" id="fig|997876.3.peg.4326"/>